<sequence length="265" mass="30417">MRHLRPPCRRFPTFVAAAYVTLPLSLSVFNAIYLIIHFVIFLFLLKYLGKQCLPCLSGPCRHPPPPPQLCVIIYIGISLVINELYDQNTISFRSFNTKCRPGRVQFIEVFHQLETKNQSEGRRKLRRSHGKCGETEVLSGFSQELLEDGLKHAVMLYTWRCCSRAIPQRKSNEQPNWVEIYEKTAEVLAPEVKKLLNFMYFQCRPVLASYGRFTHPAGVAEQKFLATQNKIQDTVEENLEKIIGTKSFCSMLSICVCTCSKQKCT</sequence>
<name>A0A9P0A9Y7_BEMTA</name>
<dbReference type="GO" id="GO:0030833">
    <property type="term" value="P:regulation of actin filament polymerization"/>
    <property type="evidence" value="ECO:0007669"/>
    <property type="project" value="InterPro"/>
</dbReference>
<accession>A0A9P0A9Y7</accession>
<organism evidence="2 3">
    <name type="scientific">Bemisia tabaci</name>
    <name type="common">Sweetpotato whitefly</name>
    <name type="synonym">Aleurodes tabaci</name>
    <dbReference type="NCBI Taxonomy" id="7038"/>
    <lineage>
        <taxon>Eukaryota</taxon>
        <taxon>Metazoa</taxon>
        <taxon>Ecdysozoa</taxon>
        <taxon>Arthropoda</taxon>
        <taxon>Hexapoda</taxon>
        <taxon>Insecta</taxon>
        <taxon>Pterygota</taxon>
        <taxon>Neoptera</taxon>
        <taxon>Paraneoptera</taxon>
        <taxon>Hemiptera</taxon>
        <taxon>Sternorrhyncha</taxon>
        <taxon>Aleyrodoidea</taxon>
        <taxon>Aleyrodidae</taxon>
        <taxon>Aleyrodinae</taxon>
        <taxon>Bemisia</taxon>
    </lineage>
</organism>
<keyword evidence="3" id="KW-1185">Reference proteome</keyword>
<gene>
    <name evidence="2" type="ORF">BEMITA_LOCUS8590</name>
</gene>
<keyword evidence="1" id="KW-0472">Membrane</keyword>
<feature type="transmembrane region" description="Helical" evidence="1">
    <location>
        <begin position="12"/>
        <end position="45"/>
    </location>
</feature>
<dbReference type="Proteomes" id="UP001152759">
    <property type="component" value="Chromosome 5"/>
</dbReference>
<dbReference type="PANTHER" id="PTHR12195">
    <property type="entry name" value="CYTOPLASMIC FMR1-INTERACTING PROTEIN-RELATED"/>
    <property type="match status" value="1"/>
</dbReference>
<evidence type="ECO:0000256" key="1">
    <source>
        <dbReference type="SAM" id="Phobius"/>
    </source>
</evidence>
<dbReference type="InterPro" id="IPR008081">
    <property type="entry name" value="Cytoplasmic_FMR1-int"/>
</dbReference>
<dbReference type="GO" id="GO:0031267">
    <property type="term" value="F:small GTPase binding"/>
    <property type="evidence" value="ECO:0007669"/>
    <property type="project" value="InterPro"/>
</dbReference>
<keyword evidence="1" id="KW-0812">Transmembrane</keyword>
<evidence type="ECO:0000313" key="2">
    <source>
        <dbReference type="EMBL" id="CAH0389802.1"/>
    </source>
</evidence>
<proteinExistence type="predicted"/>
<keyword evidence="1" id="KW-1133">Transmembrane helix</keyword>
<dbReference type="EMBL" id="OU963866">
    <property type="protein sequence ID" value="CAH0389802.1"/>
    <property type="molecule type" value="Genomic_DNA"/>
</dbReference>
<reference evidence="2" key="1">
    <citation type="submission" date="2021-12" db="EMBL/GenBank/DDBJ databases">
        <authorList>
            <person name="King R."/>
        </authorList>
    </citation>
    <scope>NUCLEOTIDE SEQUENCE</scope>
</reference>
<protein>
    <submittedName>
        <fullName evidence="2">Uncharacterized protein</fullName>
    </submittedName>
</protein>
<evidence type="ECO:0000313" key="3">
    <source>
        <dbReference type="Proteomes" id="UP001152759"/>
    </source>
</evidence>
<dbReference type="AlphaFoldDB" id="A0A9P0A9Y7"/>